<dbReference type="Proteomes" id="UP000323011">
    <property type="component" value="Unassembled WGS sequence"/>
</dbReference>
<feature type="region of interest" description="Disordered" evidence="1">
    <location>
        <begin position="271"/>
        <end position="292"/>
    </location>
</feature>
<organism evidence="2 3">
    <name type="scientific">Cafeteria roenbergensis</name>
    <name type="common">Marine flagellate</name>
    <dbReference type="NCBI Taxonomy" id="33653"/>
    <lineage>
        <taxon>Eukaryota</taxon>
        <taxon>Sar</taxon>
        <taxon>Stramenopiles</taxon>
        <taxon>Bigyra</taxon>
        <taxon>Opalozoa</taxon>
        <taxon>Bicosoecida</taxon>
        <taxon>Cafeteriaceae</taxon>
        <taxon>Cafeteria</taxon>
    </lineage>
</organism>
<feature type="region of interest" description="Disordered" evidence="1">
    <location>
        <begin position="181"/>
        <end position="204"/>
    </location>
</feature>
<name>A0A5A8CQJ4_CAFRO</name>
<dbReference type="Gene3D" id="2.40.50.140">
    <property type="entry name" value="Nucleic acid-binding proteins"/>
    <property type="match status" value="1"/>
</dbReference>
<dbReference type="EMBL" id="VLTN01000007">
    <property type="protein sequence ID" value="KAA0155365.1"/>
    <property type="molecule type" value="Genomic_DNA"/>
</dbReference>
<comment type="caution">
    <text evidence="2">The sequence shown here is derived from an EMBL/GenBank/DDBJ whole genome shotgun (WGS) entry which is preliminary data.</text>
</comment>
<dbReference type="InterPro" id="IPR012340">
    <property type="entry name" value="NA-bd_OB-fold"/>
</dbReference>
<keyword evidence="3" id="KW-1185">Reference proteome</keyword>
<dbReference type="AlphaFoldDB" id="A0A5A8CQJ4"/>
<dbReference type="CDD" id="cd03524">
    <property type="entry name" value="RPA2_OBF_family"/>
    <property type="match status" value="1"/>
</dbReference>
<evidence type="ECO:0000313" key="2">
    <source>
        <dbReference type="EMBL" id="KAA0155365.1"/>
    </source>
</evidence>
<proteinExistence type="predicted"/>
<reference evidence="2 3" key="1">
    <citation type="submission" date="2019-07" db="EMBL/GenBank/DDBJ databases">
        <title>Genomes of Cafeteria roenbergensis.</title>
        <authorList>
            <person name="Fischer M.G."/>
            <person name="Hackl T."/>
            <person name="Roman M."/>
        </authorList>
    </citation>
    <scope>NUCLEOTIDE SEQUENCE [LARGE SCALE GENOMIC DNA]</scope>
    <source>
        <strain evidence="2 3">BVI</strain>
    </source>
</reference>
<sequence>MDPMFSTPVRVLGAHVLQMPEAGPSGVFLLYGRPVQSVEVCGFLSALDEREDAVTMSLDDGSGVPVEVTVWRRGFDGSARLVVRGLELGDVVRASGRIRQVDRGGLRRTLTADRVHGWGGPSGDRAARALTALSRHWQEVDELHRQWYARPVTDVVPAVVMTADAQAFWRRWDLAETDGAQPALRERASSGASLRGDGCEGDRGHLARAEAAGPGAPVEEPTRVSLAVVDSACAAVVRWLLPVAGQDSALPPHSVPTSMDRTGLVAPWQGREAAAASADGEEGDEVDSAQAPSMAGAADAAWVGEALEAGCVVRAGVLGSGSAGVSGGGALSAAAGAGLSSFDKACEPPARSGLAVSMAAPAGCFVTPARLAGLAWFGALVRGTGLPRGAEPAAAAAELAAAECVSRLTEAGVLLSTPTAAAAVSLLRPVAGVLEGPGGWAARVREAWLEAATEAQAAAERVEGAAGAGAAGAVQAVTVVTSIALLRAAALRVVEQEARQGAGAVSSAAVQTLAGRMFHKSLSRISRRRWLAVLRGLECEALIVAADEEGTRFRAVE</sequence>
<evidence type="ECO:0008006" key="4">
    <source>
        <dbReference type="Google" id="ProtNLM"/>
    </source>
</evidence>
<accession>A0A5A8CQJ4</accession>
<protein>
    <recommendedName>
        <fullName evidence="4">CST complex subunit Stn1 N-terminal domain-containing protein</fullName>
    </recommendedName>
</protein>
<dbReference type="SUPFAM" id="SSF50249">
    <property type="entry name" value="Nucleic acid-binding proteins"/>
    <property type="match status" value="1"/>
</dbReference>
<gene>
    <name evidence="2" type="ORF">FNF29_01740</name>
</gene>
<evidence type="ECO:0000313" key="3">
    <source>
        <dbReference type="Proteomes" id="UP000323011"/>
    </source>
</evidence>
<evidence type="ECO:0000256" key="1">
    <source>
        <dbReference type="SAM" id="MobiDB-lite"/>
    </source>
</evidence>